<dbReference type="Pfam" id="PF08448">
    <property type="entry name" value="PAS_4"/>
    <property type="match status" value="1"/>
</dbReference>
<dbReference type="CDD" id="cd07043">
    <property type="entry name" value="STAS_anti-anti-sigma_factors"/>
    <property type="match status" value="1"/>
</dbReference>
<evidence type="ECO:0000313" key="3">
    <source>
        <dbReference type="EMBL" id="MFC4832727.1"/>
    </source>
</evidence>
<accession>A0ABV9RHR5</accession>
<comment type="caution">
    <text evidence="3">The sequence shown here is derived from an EMBL/GenBank/DDBJ whole genome shotgun (WGS) entry which is preliminary data.</text>
</comment>
<dbReference type="InterPro" id="IPR036457">
    <property type="entry name" value="PPM-type-like_dom_sf"/>
</dbReference>
<sequence>MAADDPVEQPAGTPGDVVAAFEDIPAVLWAFEGPEHRVVAANRLARASMGFRPGIVGRPIREVAPELDGQQVFETLDEVWARGEPVIGDERRILVDRDGDGRLEEDWYSYTFVPTHHPDGSMRGMTVHIARVTDEVLRRRQAELSAAESEQRRQAAQDVVLTLQRSLLPAGLPVLPQVRLAARYVVAGRELAAGGDWFDAVPLPGGRVAVVVGDVVGHGAAASAAMGRLRAVGANALAGGRDVLGTLTELDRFAGRERATRATTVCVAVLDPRTGDLEVAAAAHPPPLVVTAEGTPRWVEVAAGAPLGTGAGAPRVTADRLGPDDVLVLYTDGLVERPGRTLDDSLEALARTAVAAGHEAVEDDATVPTAQVDRIAALTVERMGWTGGGQTDDATLLAVQRTAEPLAPLTLEVAPDPRRLGRMRRAVGAWLEQARVGEDDAMALVHAVGEAVTNAIEHAYPEPPADGVGARVRAVLDDEGRMHVTVADTGRWLPAPDDAGGRGRGLMMIRGLVEHVDVTAGPTGTTVTMVAPVHREVSVGSYDDEAAISGLRGVDRELTIAEPEPGVLAVAGPIDTGTVERFRHGLLAAARGGARGLTVDLHAVTVFSSAAVQAIHELRGTLPGLRLRAGRGSVAGRVLDLTGLSDLIDEVPDGAAMA</sequence>
<dbReference type="Pfam" id="PF01740">
    <property type="entry name" value="STAS"/>
    <property type="match status" value="1"/>
</dbReference>
<dbReference type="EMBL" id="JBHSIM010000020">
    <property type="protein sequence ID" value="MFC4832727.1"/>
    <property type="molecule type" value="Genomic_DNA"/>
</dbReference>
<name>A0ABV9RHR5_9PSEU</name>
<dbReference type="PANTHER" id="PTHR43156:SF2">
    <property type="entry name" value="STAGE II SPORULATION PROTEIN E"/>
    <property type="match status" value="1"/>
</dbReference>
<dbReference type="Gene3D" id="3.60.40.10">
    <property type="entry name" value="PPM-type phosphatase domain"/>
    <property type="match status" value="1"/>
</dbReference>
<dbReference type="PANTHER" id="PTHR43156">
    <property type="entry name" value="STAGE II SPORULATION PROTEIN E-RELATED"/>
    <property type="match status" value="1"/>
</dbReference>
<organism evidence="3 4">
    <name type="scientific">Actinomycetospora chibensis</name>
    <dbReference type="NCBI Taxonomy" id="663606"/>
    <lineage>
        <taxon>Bacteria</taxon>
        <taxon>Bacillati</taxon>
        <taxon>Actinomycetota</taxon>
        <taxon>Actinomycetes</taxon>
        <taxon>Pseudonocardiales</taxon>
        <taxon>Pseudonocardiaceae</taxon>
        <taxon>Actinomycetospora</taxon>
    </lineage>
</organism>
<dbReference type="InterPro" id="IPR002645">
    <property type="entry name" value="STAS_dom"/>
</dbReference>
<dbReference type="Pfam" id="PF13581">
    <property type="entry name" value="HATPase_c_2"/>
    <property type="match status" value="1"/>
</dbReference>
<feature type="domain" description="STAS" evidence="2">
    <location>
        <begin position="567"/>
        <end position="658"/>
    </location>
</feature>
<dbReference type="SMART" id="SM00387">
    <property type="entry name" value="HATPase_c"/>
    <property type="match status" value="1"/>
</dbReference>
<protein>
    <submittedName>
        <fullName evidence="3">SpoIIE family protein phosphatase</fullName>
    </submittedName>
</protein>
<dbReference type="SUPFAM" id="SSF81606">
    <property type="entry name" value="PP2C-like"/>
    <property type="match status" value="1"/>
</dbReference>
<dbReference type="Gene3D" id="3.30.565.10">
    <property type="entry name" value="Histidine kinase-like ATPase, C-terminal domain"/>
    <property type="match status" value="1"/>
</dbReference>
<dbReference type="SUPFAM" id="SSF55785">
    <property type="entry name" value="PYP-like sensor domain (PAS domain)"/>
    <property type="match status" value="1"/>
</dbReference>
<gene>
    <name evidence="3" type="ORF">ACFPEL_09920</name>
</gene>
<dbReference type="SMART" id="SM00331">
    <property type="entry name" value="PP2C_SIG"/>
    <property type="match status" value="1"/>
</dbReference>
<proteinExistence type="predicted"/>
<keyword evidence="4" id="KW-1185">Reference proteome</keyword>
<dbReference type="Gene3D" id="3.30.750.24">
    <property type="entry name" value="STAS domain"/>
    <property type="match status" value="1"/>
</dbReference>
<reference evidence="4" key="1">
    <citation type="journal article" date="2019" name="Int. J. Syst. Evol. Microbiol.">
        <title>The Global Catalogue of Microorganisms (GCM) 10K type strain sequencing project: providing services to taxonomists for standard genome sequencing and annotation.</title>
        <authorList>
            <consortium name="The Broad Institute Genomics Platform"/>
            <consortium name="The Broad Institute Genome Sequencing Center for Infectious Disease"/>
            <person name="Wu L."/>
            <person name="Ma J."/>
        </authorList>
    </citation>
    <scope>NUCLEOTIDE SEQUENCE [LARGE SCALE GENOMIC DNA]</scope>
    <source>
        <strain evidence="4">CCUG 50347</strain>
    </source>
</reference>
<dbReference type="InterPro" id="IPR003594">
    <property type="entry name" value="HATPase_dom"/>
</dbReference>
<dbReference type="InterPro" id="IPR035965">
    <property type="entry name" value="PAS-like_dom_sf"/>
</dbReference>
<dbReference type="CDD" id="cd16936">
    <property type="entry name" value="HATPase_RsbW-like"/>
    <property type="match status" value="1"/>
</dbReference>
<dbReference type="Pfam" id="PF07228">
    <property type="entry name" value="SpoIIE"/>
    <property type="match status" value="1"/>
</dbReference>
<dbReference type="Gene3D" id="3.30.450.20">
    <property type="entry name" value="PAS domain"/>
    <property type="match status" value="1"/>
</dbReference>
<evidence type="ECO:0000256" key="1">
    <source>
        <dbReference type="ARBA" id="ARBA00022801"/>
    </source>
</evidence>
<dbReference type="InterPro" id="IPR001932">
    <property type="entry name" value="PPM-type_phosphatase-like_dom"/>
</dbReference>
<dbReference type="SUPFAM" id="SSF55874">
    <property type="entry name" value="ATPase domain of HSP90 chaperone/DNA topoisomerase II/histidine kinase"/>
    <property type="match status" value="1"/>
</dbReference>
<dbReference type="PROSITE" id="PS50801">
    <property type="entry name" value="STAS"/>
    <property type="match status" value="1"/>
</dbReference>
<dbReference type="InterPro" id="IPR013656">
    <property type="entry name" value="PAS_4"/>
</dbReference>
<dbReference type="InterPro" id="IPR052016">
    <property type="entry name" value="Bact_Sigma-Reg"/>
</dbReference>
<evidence type="ECO:0000313" key="4">
    <source>
        <dbReference type="Proteomes" id="UP001595909"/>
    </source>
</evidence>
<dbReference type="RefSeq" id="WP_274191455.1">
    <property type="nucleotide sequence ID" value="NZ_BAABHN010000020.1"/>
</dbReference>
<dbReference type="SUPFAM" id="SSF52091">
    <property type="entry name" value="SpoIIaa-like"/>
    <property type="match status" value="1"/>
</dbReference>
<dbReference type="InterPro" id="IPR036890">
    <property type="entry name" value="HATPase_C_sf"/>
</dbReference>
<evidence type="ECO:0000259" key="2">
    <source>
        <dbReference type="PROSITE" id="PS50801"/>
    </source>
</evidence>
<dbReference type="InterPro" id="IPR036513">
    <property type="entry name" value="STAS_dom_sf"/>
</dbReference>
<dbReference type="Proteomes" id="UP001595909">
    <property type="component" value="Unassembled WGS sequence"/>
</dbReference>
<keyword evidence="1" id="KW-0378">Hydrolase</keyword>